<sequence>MLCISFLRWRFQMNFRVAEDIELVKHLRGRTVQELADSCGTTPMSFSRWARGAVQPSHELLDSFYNDAFTRGIHLNQIKAQLYEEDLPPGKLLLFHGSKSGIDGPLKTDASRLNNDFGQGFYCGERLDQAATFVHGFPRSCLYMLSASTAGLTGVRFTVDQDWMLSIALFRGRLNAYADHPLLLELKARVLCADFVVAPIADNRMYEVIDSFIDGELTDEQCRHCLSATNLGSQHVLRTQRSIERTSLLECCFLCSAEKRHYGALRIESSRSGPNKAKAARRLYRGVGQYIEEVLA</sequence>
<dbReference type="EMBL" id="QWKH01000001">
    <property type="protein sequence ID" value="NBI33470.1"/>
    <property type="molecule type" value="Genomic_DNA"/>
</dbReference>
<dbReference type="AlphaFoldDB" id="A0A7C9NYE7"/>
<organism evidence="1">
    <name type="scientific">Muribaculaceae bacterium Z82</name>
    <dbReference type="NCBI Taxonomy" id="2304548"/>
    <lineage>
        <taxon>Bacteria</taxon>
        <taxon>Pseudomonadati</taxon>
        <taxon>Bacteroidota</taxon>
        <taxon>Bacteroidia</taxon>
        <taxon>Bacteroidales</taxon>
        <taxon>Muribaculaceae</taxon>
    </lineage>
</organism>
<dbReference type="Pfam" id="PF13151">
    <property type="entry name" value="DUF3990"/>
    <property type="match status" value="1"/>
</dbReference>
<dbReference type="InterPro" id="IPR025051">
    <property type="entry name" value="DUF3990"/>
</dbReference>
<comment type="caution">
    <text evidence="1">The sequence shown here is derived from an EMBL/GenBank/DDBJ whole genome shotgun (WGS) entry which is preliminary data.</text>
</comment>
<accession>A0A7C9NYE7</accession>
<reference evidence="1" key="1">
    <citation type="submission" date="2018-08" db="EMBL/GenBank/DDBJ databases">
        <title>Murine metabolic-syndrome-specific gut microbial biobank.</title>
        <authorList>
            <person name="Liu C."/>
        </authorList>
    </citation>
    <scope>NUCLEOTIDE SEQUENCE [LARGE SCALE GENOMIC DNA]</scope>
    <source>
        <strain evidence="1">Z82</strain>
    </source>
</reference>
<proteinExistence type="predicted"/>
<evidence type="ECO:0000313" key="1">
    <source>
        <dbReference type="EMBL" id="NBI33470.1"/>
    </source>
</evidence>
<gene>
    <name evidence="1" type="ORF">D1639_00150</name>
</gene>
<protein>
    <submittedName>
        <fullName evidence="1">DUF3990 domain-containing protein</fullName>
    </submittedName>
</protein>
<name>A0A7C9NYE7_9BACT</name>